<protein>
    <submittedName>
        <fullName evidence="1">Predicted protein</fullName>
    </submittedName>
</protein>
<reference evidence="2" key="1">
    <citation type="submission" date="2008-07" db="EMBL/GenBank/DDBJ databases">
        <title>Annotation of Ajellomyces capsulatus strain H88.</title>
        <authorList>
            <person name="Champion M."/>
            <person name="Cuomo C."/>
            <person name="Ma L.-J."/>
            <person name="Henn M.R."/>
            <person name="Sil A."/>
            <person name="Goldman B."/>
            <person name="Young S.K."/>
            <person name="Kodira C.D."/>
            <person name="Zeng Q."/>
            <person name="Koehrsen M."/>
            <person name="Alvarado L."/>
            <person name="Berlin A."/>
            <person name="Borenstein D."/>
            <person name="Chen Z."/>
            <person name="Engels R."/>
            <person name="Freedman E."/>
            <person name="Gellesch M."/>
            <person name="Goldberg J."/>
            <person name="Griggs A."/>
            <person name="Gujja S."/>
            <person name="Heiman D."/>
            <person name="Hepburn T."/>
            <person name="Howarth C."/>
            <person name="Jen D."/>
            <person name="Larson L."/>
            <person name="Lewis B."/>
            <person name="Mehta T."/>
            <person name="Park D."/>
            <person name="Pearson M."/>
            <person name="Roberts A."/>
            <person name="Saif S."/>
            <person name="Shea T."/>
            <person name="Shenoy N."/>
            <person name="Sisk P."/>
            <person name="Stolte C."/>
            <person name="Sykes S."/>
            <person name="Walk T."/>
            <person name="White J."/>
            <person name="Yandava C."/>
            <person name="Klein B."/>
            <person name="McEwen J.G."/>
            <person name="Puccia R."/>
            <person name="Goldman G.H."/>
            <person name="Felipe M.S."/>
            <person name="Nino-Vega G."/>
            <person name="San-Blas G."/>
            <person name="Taylor J."/>
            <person name="Mendoza L."/>
            <person name="Galagan J."/>
            <person name="Nusbaum C."/>
            <person name="Birren B."/>
        </authorList>
    </citation>
    <scope>NUCLEOTIDE SEQUENCE [LARGE SCALE GENOMIC DNA]</scope>
    <source>
        <strain evidence="2">H88</strain>
    </source>
</reference>
<dbReference type="AlphaFoldDB" id="F0URM4"/>
<sequence length="129" mass="14462">MSSILSVSSRIVEHAPQTLHLVAFGTGDRAHWALFAPNRTTDHRKTLLQKWLEGTRRGEWMGGLRVGRLEVKTLSFHTNLEQKHLSLHITTPLMYSEWSQLDVKPEGAELLPENLSFCTSPGEDMGANG</sequence>
<evidence type="ECO:0000313" key="2">
    <source>
        <dbReference type="Proteomes" id="UP000008142"/>
    </source>
</evidence>
<dbReference type="Proteomes" id="UP000008142">
    <property type="component" value="Unassembled WGS sequence"/>
</dbReference>
<dbReference type="HOGENOM" id="CLU_1948209_0_0_1"/>
<organism evidence="2">
    <name type="scientific">Ajellomyces capsulatus (strain H88)</name>
    <name type="common">Darling's disease fungus</name>
    <name type="synonym">Histoplasma capsulatum</name>
    <dbReference type="NCBI Taxonomy" id="544711"/>
    <lineage>
        <taxon>Eukaryota</taxon>
        <taxon>Fungi</taxon>
        <taxon>Dikarya</taxon>
        <taxon>Ascomycota</taxon>
        <taxon>Pezizomycotina</taxon>
        <taxon>Eurotiomycetes</taxon>
        <taxon>Eurotiomycetidae</taxon>
        <taxon>Onygenales</taxon>
        <taxon>Ajellomycetaceae</taxon>
        <taxon>Histoplasma</taxon>
    </lineage>
</organism>
<gene>
    <name evidence="1" type="ORF">HCEG_07766</name>
</gene>
<dbReference type="OMA" id="ITTPLMY"/>
<dbReference type="EMBL" id="DS990641">
    <property type="protein sequence ID" value="EGC48551.1"/>
    <property type="molecule type" value="Genomic_DNA"/>
</dbReference>
<dbReference type="OrthoDB" id="10519851at2759"/>
<accession>F0URM4</accession>
<name>F0URM4_AJEC8</name>
<evidence type="ECO:0000313" key="1">
    <source>
        <dbReference type="EMBL" id="EGC48551.1"/>
    </source>
</evidence>
<proteinExistence type="predicted"/>